<keyword evidence="1" id="KW-0732">Signal</keyword>
<keyword evidence="3" id="KW-1185">Reference proteome</keyword>
<dbReference type="AlphaFoldDB" id="A0A0C2J961"/>
<dbReference type="Proteomes" id="UP000031668">
    <property type="component" value="Unassembled WGS sequence"/>
</dbReference>
<proteinExistence type="predicted"/>
<name>A0A0C2J961_THEKT</name>
<comment type="caution">
    <text evidence="2">The sequence shown here is derived from an EMBL/GenBank/DDBJ whole genome shotgun (WGS) entry which is preliminary data.</text>
</comment>
<evidence type="ECO:0000256" key="1">
    <source>
        <dbReference type="SAM" id="SignalP"/>
    </source>
</evidence>
<feature type="signal peptide" evidence="1">
    <location>
        <begin position="1"/>
        <end position="15"/>
    </location>
</feature>
<dbReference type="EMBL" id="JWZT01000438">
    <property type="protein sequence ID" value="KII74359.1"/>
    <property type="molecule type" value="Genomic_DNA"/>
</dbReference>
<gene>
    <name evidence="2" type="ORF">RF11_05057</name>
</gene>
<evidence type="ECO:0000313" key="3">
    <source>
        <dbReference type="Proteomes" id="UP000031668"/>
    </source>
</evidence>
<feature type="chain" id="PRO_5012813795" description="Saposin B-type domain-containing protein" evidence="1">
    <location>
        <begin position="16"/>
        <end position="105"/>
    </location>
</feature>
<evidence type="ECO:0008006" key="4">
    <source>
        <dbReference type="Google" id="ProtNLM"/>
    </source>
</evidence>
<accession>A0A0C2J961</accession>
<sequence length="105" mass="12002">MLFIVVVVLIGLSNQDSEISIAEVMCEISKHIDKFPVLNKQARDYIIHTNKRILKLGNNLFFDTVKQIFLPIAKGECTACDRQDLEDFLTKNQIVHQGIIEKLCN</sequence>
<organism evidence="2 3">
    <name type="scientific">Thelohanellus kitauei</name>
    <name type="common">Myxosporean</name>
    <dbReference type="NCBI Taxonomy" id="669202"/>
    <lineage>
        <taxon>Eukaryota</taxon>
        <taxon>Metazoa</taxon>
        <taxon>Cnidaria</taxon>
        <taxon>Myxozoa</taxon>
        <taxon>Myxosporea</taxon>
        <taxon>Bivalvulida</taxon>
        <taxon>Platysporina</taxon>
        <taxon>Myxobolidae</taxon>
        <taxon>Thelohanellus</taxon>
    </lineage>
</organism>
<reference evidence="2 3" key="1">
    <citation type="journal article" date="2014" name="Genome Biol. Evol.">
        <title>The genome of the myxosporean Thelohanellus kitauei shows adaptations to nutrient acquisition within its fish host.</title>
        <authorList>
            <person name="Yang Y."/>
            <person name="Xiong J."/>
            <person name="Zhou Z."/>
            <person name="Huo F."/>
            <person name="Miao W."/>
            <person name="Ran C."/>
            <person name="Liu Y."/>
            <person name="Zhang J."/>
            <person name="Feng J."/>
            <person name="Wang M."/>
            <person name="Wang M."/>
            <person name="Wang L."/>
            <person name="Yao B."/>
        </authorList>
    </citation>
    <scope>NUCLEOTIDE SEQUENCE [LARGE SCALE GENOMIC DNA]</scope>
    <source>
        <strain evidence="2">Wuqing</strain>
    </source>
</reference>
<protein>
    <recommendedName>
        <fullName evidence="4">Saposin B-type domain-containing protein</fullName>
    </recommendedName>
</protein>
<evidence type="ECO:0000313" key="2">
    <source>
        <dbReference type="EMBL" id="KII74359.1"/>
    </source>
</evidence>